<reference evidence="1 2" key="1">
    <citation type="submission" date="2017-11" db="EMBL/GenBank/DDBJ databases">
        <title>Genome sequence of Entomoplasma luminosum PIMN-1 (ATCC 49195).</title>
        <authorList>
            <person name="Lo W.-S."/>
            <person name="Gasparich G.E."/>
            <person name="Kuo C.-H."/>
        </authorList>
    </citation>
    <scope>NUCLEOTIDE SEQUENCE [LARGE SCALE GENOMIC DNA]</scope>
    <source>
        <strain evidence="1 2">PIMN-1</strain>
    </source>
</reference>
<accession>A0A2K8NTY9</accession>
<dbReference type="KEGG" id="elj:ELUMI_v1c05350"/>
<dbReference type="EMBL" id="CP024963">
    <property type="protein sequence ID" value="ATZ17259.1"/>
    <property type="molecule type" value="Genomic_DNA"/>
</dbReference>
<dbReference type="AlphaFoldDB" id="A0A2K8NTY9"/>
<keyword evidence="2" id="KW-1185">Reference proteome</keyword>
<sequence>MKKVEIKVLQNGVMTEIEGELTTTPIDDCDFDVTEKYAENECEADCDAIYGGSATLETTITCWECEKPEHQVKIGFCSLYCAYDYFGSNKNELFDCDECENKLEIAGEEGKRYIKHWCEAEDEDEDEIPHEEDNPNCDCDDCADFDENDGQYGSGMGND</sequence>
<evidence type="ECO:0000313" key="2">
    <source>
        <dbReference type="Proteomes" id="UP000232063"/>
    </source>
</evidence>
<dbReference type="RefSeq" id="WP_025734684.1">
    <property type="nucleotide sequence ID" value="NZ_CP024963.1"/>
</dbReference>
<gene>
    <name evidence="1" type="ORF">ELUMI_v1c05350</name>
</gene>
<dbReference type="Proteomes" id="UP000232063">
    <property type="component" value="Chromosome"/>
</dbReference>
<protein>
    <submittedName>
        <fullName evidence="1">Uncharacterized protein</fullName>
    </submittedName>
</protein>
<name>A0A2K8NTY9_9MOLU</name>
<organism evidence="1 2">
    <name type="scientific">Williamsoniiplasma luminosum</name>
    <dbReference type="NCBI Taxonomy" id="214888"/>
    <lineage>
        <taxon>Bacteria</taxon>
        <taxon>Bacillati</taxon>
        <taxon>Mycoplasmatota</taxon>
        <taxon>Mollicutes</taxon>
        <taxon>Entomoplasmatales</taxon>
        <taxon>Williamsoniiplasma</taxon>
    </lineage>
</organism>
<proteinExistence type="predicted"/>
<evidence type="ECO:0000313" key="1">
    <source>
        <dbReference type="EMBL" id="ATZ17259.1"/>
    </source>
</evidence>